<gene>
    <name evidence="2" type="primary">LOC113730406</name>
</gene>
<keyword evidence="1" id="KW-1185">Reference proteome</keyword>
<evidence type="ECO:0000313" key="2">
    <source>
        <dbReference type="RefSeq" id="XP_071929956.1"/>
    </source>
</evidence>
<accession>A0ABM4WDT5</accession>
<sequence length="451" mass="50724">MSKSSALLQNLALLSESIGNELSEAHYTPPPQASNVSIKSLLFSLLTSNAEFSSETDVIKAKTRDFILCCGALASALDSAYDQLSWIPSSLSSAATSALKDLAVAYYDSFHGGDETVKIGGELELDLKFVPKEKRLVVEFMPQVLPLLKDKIKESSIGTADDISAASAGVPVAYAMVAAYQLRWLVTQVDYPYLGRLCALVIPSALTALDHWSPQVKGQGMLSFIHLAKNVNAAEIGWYEDVILDACCQNIASSEEIWQDVVEMSVLLVTFTQRSNPRSPCIIYAYRYEKLLNEMLNHLERQPRNVERRVVWLKHIEPLFNSVGLILLAHFRRFFPLFFRWMHADDDDTVLLVLKRIKTILRLTWVRSSPYTESSRLVDELVTLHKEAALRVAREDIRTLILDILFLIQQSRGSQFEALWNKHKEDPDLTAFHELFTRKDVALVQFSSSAA</sequence>
<dbReference type="InterPro" id="IPR016024">
    <property type="entry name" value="ARM-type_fold"/>
</dbReference>
<evidence type="ECO:0000313" key="1">
    <source>
        <dbReference type="Proteomes" id="UP001652660"/>
    </source>
</evidence>
<dbReference type="PANTHER" id="PTHR14873:SF1">
    <property type="entry name" value="OS06G0694100 PROTEIN"/>
    <property type="match status" value="1"/>
</dbReference>
<dbReference type="RefSeq" id="XP_071929956.1">
    <property type="nucleotide sequence ID" value="XM_072073855.1"/>
</dbReference>
<dbReference type="PANTHER" id="PTHR14873">
    <property type="entry name" value="OS06G0694100 PROTEIN"/>
    <property type="match status" value="1"/>
</dbReference>
<reference evidence="2" key="1">
    <citation type="submission" date="2025-08" db="UniProtKB">
        <authorList>
            <consortium name="RefSeq"/>
        </authorList>
    </citation>
    <scope>IDENTIFICATION</scope>
    <source>
        <tissue evidence="2">Leaves</tissue>
    </source>
</reference>
<organism evidence="1 2">
    <name type="scientific">Coffea arabica</name>
    <name type="common">Arabian coffee</name>
    <dbReference type="NCBI Taxonomy" id="13443"/>
    <lineage>
        <taxon>Eukaryota</taxon>
        <taxon>Viridiplantae</taxon>
        <taxon>Streptophyta</taxon>
        <taxon>Embryophyta</taxon>
        <taxon>Tracheophyta</taxon>
        <taxon>Spermatophyta</taxon>
        <taxon>Magnoliopsida</taxon>
        <taxon>eudicotyledons</taxon>
        <taxon>Gunneridae</taxon>
        <taxon>Pentapetalae</taxon>
        <taxon>asterids</taxon>
        <taxon>lamiids</taxon>
        <taxon>Gentianales</taxon>
        <taxon>Rubiaceae</taxon>
        <taxon>Ixoroideae</taxon>
        <taxon>Gardenieae complex</taxon>
        <taxon>Bertiereae - Coffeeae clade</taxon>
        <taxon>Coffeeae</taxon>
        <taxon>Coffea</taxon>
    </lineage>
</organism>
<dbReference type="SUPFAM" id="SSF48371">
    <property type="entry name" value="ARM repeat"/>
    <property type="match status" value="1"/>
</dbReference>
<dbReference type="GeneID" id="113730406"/>
<proteinExistence type="predicted"/>
<protein>
    <submittedName>
        <fullName evidence="2">Uncharacterized protein At2g39910 isoform X1</fullName>
    </submittedName>
</protein>
<dbReference type="Proteomes" id="UP001652660">
    <property type="component" value="Chromosome 2c"/>
</dbReference>
<name>A0ABM4WDT5_COFAR</name>